<feature type="domain" description="MYND-type" evidence="5">
    <location>
        <begin position="36"/>
        <end position="78"/>
    </location>
</feature>
<keyword evidence="2 4" id="KW-0863">Zinc-finger</keyword>
<dbReference type="OrthoDB" id="2957110at2759"/>
<proteinExistence type="predicted"/>
<dbReference type="InterPro" id="IPR002893">
    <property type="entry name" value="Znf_MYND"/>
</dbReference>
<dbReference type="PROSITE" id="PS50865">
    <property type="entry name" value="ZF_MYND_2"/>
    <property type="match status" value="1"/>
</dbReference>
<dbReference type="Proteomes" id="UP000076798">
    <property type="component" value="Unassembled WGS sequence"/>
</dbReference>
<dbReference type="Gene3D" id="6.10.140.2220">
    <property type="match status" value="1"/>
</dbReference>
<dbReference type="PROSITE" id="PS01360">
    <property type="entry name" value="ZF_MYND_1"/>
    <property type="match status" value="1"/>
</dbReference>
<evidence type="ECO:0000313" key="7">
    <source>
        <dbReference type="Proteomes" id="UP000076798"/>
    </source>
</evidence>
<evidence type="ECO:0000256" key="3">
    <source>
        <dbReference type="ARBA" id="ARBA00022833"/>
    </source>
</evidence>
<gene>
    <name evidence="6" type="ORF">SISSUDRAFT_1066170</name>
</gene>
<evidence type="ECO:0000256" key="2">
    <source>
        <dbReference type="ARBA" id="ARBA00022771"/>
    </source>
</evidence>
<dbReference type="GO" id="GO:0008270">
    <property type="term" value="F:zinc ion binding"/>
    <property type="evidence" value="ECO:0007669"/>
    <property type="project" value="UniProtKB-KW"/>
</dbReference>
<dbReference type="AlphaFoldDB" id="A0A165YM55"/>
<name>A0A165YM55_9AGAM</name>
<dbReference type="Pfam" id="PF01753">
    <property type="entry name" value="zf-MYND"/>
    <property type="match status" value="1"/>
</dbReference>
<evidence type="ECO:0000313" key="6">
    <source>
        <dbReference type="EMBL" id="KZT33392.1"/>
    </source>
</evidence>
<evidence type="ECO:0000259" key="5">
    <source>
        <dbReference type="PROSITE" id="PS50865"/>
    </source>
</evidence>
<evidence type="ECO:0000256" key="4">
    <source>
        <dbReference type="PROSITE-ProRule" id="PRU00134"/>
    </source>
</evidence>
<dbReference type="SUPFAM" id="SSF144232">
    <property type="entry name" value="HIT/MYND zinc finger-like"/>
    <property type="match status" value="1"/>
</dbReference>
<keyword evidence="1" id="KW-0479">Metal-binding</keyword>
<keyword evidence="7" id="KW-1185">Reference proteome</keyword>
<accession>A0A165YM55</accession>
<evidence type="ECO:0000256" key="1">
    <source>
        <dbReference type="ARBA" id="ARBA00022723"/>
    </source>
</evidence>
<protein>
    <recommendedName>
        <fullName evidence="5">MYND-type domain-containing protein</fullName>
    </recommendedName>
</protein>
<organism evidence="6 7">
    <name type="scientific">Sistotremastrum suecicum HHB10207 ss-3</name>
    <dbReference type="NCBI Taxonomy" id="1314776"/>
    <lineage>
        <taxon>Eukaryota</taxon>
        <taxon>Fungi</taxon>
        <taxon>Dikarya</taxon>
        <taxon>Basidiomycota</taxon>
        <taxon>Agaricomycotina</taxon>
        <taxon>Agaricomycetes</taxon>
        <taxon>Sistotremastrales</taxon>
        <taxon>Sistotremastraceae</taxon>
        <taxon>Sistotremastrum</taxon>
    </lineage>
</organism>
<reference evidence="6 7" key="1">
    <citation type="journal article" date="2016" name="Mol. Biol. Evol.">
        <title>Comparative Genomics of Early-Diverging Mushroom-Forming Fungi Provides Insights into the Origins of Lignocellulose Decay Capabilities.</title>
        <authorList>
            <person name="Nagy L.G."/>
            <person name="Riley R."/>
            <person name="Tritt A."/>
            <person name="Adam C."/>
            <person name="Daum C."/>
            <person name="Floudas D."/>
            <person name="Sun H."/>
            <person name="Yadav J.S."/>
            <person name="Pangilinan J."/>
            <person name="Larsson K.H."/>
            <person name="Matsuura K."/>
            <person name="Barry K."/>
            <person name="Labutti K."/>
            <person name="Kuo R."/>
            <person name="Ohm R.A."/>
            <person name="Bhattacharya S.S."/>
            <person name="Shirouzu T."/>
            <person name="Yoshinaga Y."/>
            <person name="Martin F.M."/>
            <person name="Grigoriev I.V."/>
            <person name="Hibbett D.S."/>
        </authorList>
    </citation>
    <scope>NUCLEOTIDE SEQUENCE [LARGE SCALE GENOMIC DNA]</scope>
    <source>
        <strain evidence="6 7">HHB10207 ss-3</strain>
    </source>
</reference>
<dbReference type="EMBL" id="KV428244">
    <property type="protein sequence ID" value="KZT33392.1"/>
    <property type="molecule type" value="Genomic_DNA"/>
</dbReference>
<keyword evidence="3" id="KW-0862">Zinc</keyword>
<sequence length="302" mass="34708">MPEFRASSQRTVFKVNTAATGPGAKIMISKNTPEGCAYCQADRKLGDPPLFLCNGCKSARFCNKEHQVAFWPLHKAFCKQQQRSNKALETLNHHSSFHTCGKPPIQERRLILQDWNTLHRYSIVKALASALHVSDQPFHWKTHHVFFELSYRVESDGNPSSAFILDKAYFKENSPAEKAVAYALQAFHPLLENEEKKWIKDPKFVALVPCVFGFDHEFIWLTAHYVYKNDLSPKVVNHERWMEDLKAPLLYGVVYRSVPKNSMWVSGIMNKEDAKWVWEKKTTSQLQAKGIPIVQWPVCSDS</sequence>